<comment type="caution">
    <text evidence="2">The sequence shown here is derived from an EMBL/GenBank/DDBJ whole genome shotgun (WGS) entry which is preliminary data.</text>
</comment>
<dbReference type="NCBIfam" id="TIGR01733">
    <property type="entry name" value="AA-adenyl-dom"/>
    <property type="match status" value="1"/>
</dbReference>
<dbReference type="SUPFAM" id="SSF47336">
    <property type="entry name" value="ACP-like"/>
    <property type="match status" value="1"/>
</dbReference>
<dbReference type="PANTHER" id="PTHR45527">
    <property type="entry name" value="NONRIBOSOMAL PEPTIDE SYNTHETASE"/>
    <property type="match status" value="1"/>
</dbReference>
<dbReference type="InterPro" id="IPR010071">
    <property type="entry name" value="AA_adenyl_dom"/>
</dbReference>
<dbReference type="GO" id="GO:0043041">
    <property type="term" value="P:amino acid activation for nonribosomal peptide biosynthetic process"/>
    <property type="evidence" value="ECO:0007669"/>
    <property type="project" value="TreeGrafter"/>
</dbReference>
<dbReference type="PANTHER" id="PTHR45527:SF1">
    <property type="entry name" value="FATTY ACID SYNTHASE"/>
    <property type="match status" value="1"/>
</dbReference>
<dbReference type="InterPro" id="IPR025110">
    <property type="entry name" value="AMP-bd_C"/>
</dbReference>
<dbReference type="Gene3D" id="3.40.50.12780">
    <property type="entry name" value="N-terminal domain of ligase-like"/>
    <property type="match status" value="1"/>
</dbReference>
<evidence type="ECO:0000313" key="2">
    <source>
        <dbReference type="EMBL" id="KGA34469.1"/>
    </source>
</evidence>
<dbReference type="InterPro" id="IPR036736">
    <property type="entry name" value="ACP-like_sf"/>
</dbReference>
<proteinExistence type="predicted"/>
<accession>A0A0M2F398</accession>
<dbReference type="Proteomes" id="UP000029435">
    <property type="component" value="Unassembled WGS sequence"/>
</dbReference>
<dbReference type="OrthoDB" id="5817163at2"/>
<dbReference type="InterPro" id="IPR042099">
    <property type="entry name" value="ANL_N_sf"/>
</dbReference>
<dbReference type="PROSITE" id="PS00455">
    <property type="entry name" value="AMP_BINDING"/>
    <property type="match status" value="1"/>
</dbReference>
<dbReference type="PROSITE" id="PS50075">
    <property type="entry name" value="CARRIER"/>
    <property type="match status" value="1"/>
</dbReference>
<dbReference type="Pfam" id="PF00550">
    <property type="entry name" value="PP-binding"/>
    <property type="match status" value="1"/>
</dbReference>
<reference evidence="2 3" key="1">
    <citation type="submission" date="2014-08" db="EMBL/GenBank/DDBJ databases">
        <title>Genome sequences of NCPPB Pectobacterium isolates.</title>
        <authorList>
            <person name="Glover R.H."/>
            <person name="Sapp M."/>
            <person name="Elphinstone J."/>
        </authorList>
    </citation>
    <scope>NUCLEOTIDE SEQUENCE [LARGE SCALE GENOMIC DNA]</scope>
    <source>
        <strain evidence="2 3">LMG 21372</strain>
    </source>
</reference>
<dbReference type="RefSeq" id="WP_039315712.1">
    <property type="nucleotide sequence ID" value="NZ_JACGFM010000003.1"/>
</dbReference>
<sequence>MAGDNTNMTAGNVCKRNKETANAVERILEAFAHHADKTALINAQFAVNYTEFERLVVSVQQSLMMSGVKRGDVIGLLLCRDQWLVPSMVAALAMGVTFVPLDPAYPLSRLQQYVEVARPALLLSHPDNASLARELHDSVIYPEQGVEGRWVCLDMEQDDIAYILFTSGSTGQPKGVSIGHEALGNFLSTIGKRLQMQASEVFLAHTTVAFDISILELLYPLTLGGTVLLASNSDVNEIDRLLPLVARSHFVQATPSLWKILLATGWRPNAFVTILSGGEALPLSVARKLNQTCRRLWNLYGPTEATIWTSCECVEKDATFISIGEPLENTQLHVLDEDLQPATEGQLYLSGVGLALGYYGNPEGTASAFFLHPQSGIKIYRSGDRVRMHPQGKLEWLGRGDGEIKIRGNRIGVKEIEHALENLPGIAGAVVAAKPFAGHGDDMLTAYVISQDSLSKAELEHALHKVLPAYMVPDLFVVLAAFPLHPNGKFDRKSLPEPTWDNTLHHESHDGLSVHRNAHFNAVVAIICDVFSTTLGQADFHETANFFDLGGNSALAVISAGMIGARLEKKVPVSLIAALESPKAIAEKILYAEQ</sequence>
<dbReference type="Gene3D" id="3.30.300.30">
    <property type="match status" value="1"/>
</dbReference>
<dbReference type="InterPro" id="IPR020845">
    <property type="entry name" value="AMP-binding_CS"/>
</dbReference>
<dbReference type="InterPro" id="IPR000873">
    <property type="entry name" value="AMP-dep_synth/lig_dom"/>
</dbReference>
<dbReference type="Pfam" id="PF00501">
    <property type="entry name" value="AMP-binding"/>
    <property type="match status" value="1"/>
</dbReference>
<gene>
    <name evidence="2" type="ORF">KU74_13480</name>
</gene>
<dbReference type="InterPro" id="IPR045851">
    <property type="entry name" value="AMP-bd_C_sf"/>
</dbReference>
<organism evidence="2 3">
    <name type="scientific">Pectobacterium brasiliense</name>
    <dbReference type="NCBI Taxonomy" id="180957"/>
    <lineage>
        <taxon>Bacteria</taxon>
        <taxon>Pseudomonadati</taxon>
        <taxon>Pseudomonadota</taxon>
        <taxon>Gammaproteobacteria</taxon>
        <taxon>Enterobacterales</taxon>
        <taxon>Pectobacteriaceae</taxon>
        <taxon>Pectobacterium</taxon>
    </lineage>
</organism>
<dbReference type="Pfam" id="PF13193">
    <property type="entry name" value="AMP-binding_C"/>
    <property type="match status" value="1"/>
</dbReference>
<dbReference type="Gene3D" id="1.10.1200.10">
    <property type="entry name" value="ACP-like"/>
    <property type="match status" value="1"/>
</dbReference>
<protein>
    <recommendedName>
        <fullName evidence="1">Carrier domain-containing protein</fullName>
    </recommendedName>
</protein>
<feature type="domain" description="Carrier" evidence="1">
    <location>
        <begin position="518"/>
        <end position="593"/>
    </location>
</feature>
<dbReference type="GO" id="GO:0044550">
    <property type="term" value="P:secondary metabolite biosynthetic process"/>
    <property type="evidence" value="ECO:0007669"/>
    <property type="project" value="TreeGrafter"/>
</dbReference>
<dbReference type="InterPro" id="IPR009081">
    <property type="entry name" value="PP-bd_ACP"/>
</dbReference>
<dbReference type="GO" id="GO:0005737">
    <property type="term" value="C:cytoplasm"/>
    <property type="evidence" value="ECO:0007669"/>
    <property type="project" value="TreeGrafter"/>
</dbReference>
<dbReference type="SUPFAM" id="SSF56801">
    <property type="entry name" value="Acetyl-CoA synthetase-like"/>
    <property type="match status" value="1"/>
</dbReference>
<name>A0A0M2F398_9GAMM</name>
<dbReference type="AlphaFoldDB" id="A0A0M2F398"/>
<dbReference type="EMBL" id="JQOD01000002">
    <property type="protein sequence ID" value="KGA34469.1"/>
    <property type="molecule type" value="Genomic_DNA"/>
</dbReference>
<evidence type="ECO:0000259" key="1">
    <source>
        <dbReference type="PROSITE" id="PS50075"/>
    </source>
</evidence>
<dbReference type="GO" id="GO:0031177">
    <property type="term" value="F:phosphopantetheine binding"/>
    <property type="evidence" value="ECO:0007669"/>
    <property type="project" value="TreeGrafter"/>
</dbReference>
<evidence type="ECO:0000313" key="3">
    <source>
        <dbReference type="Proteomes" id="UP000029435"/>
    </source>
</evidence>